<keyword evidence="5" id="KW-0597">Phosphoprotein</keyword>
<dbReference type="GO" id="GO:0000976">
    <property type="term" value="F:transcription cis-regulatory region binding"/>
    <property type="evidence" value="ECO:0007669"/>
    <property type="project" value="TreeGrafter"/>
</dbReference>
<dbReference type="GO" id="GO:0005829">
    <property type="term" value="C:cytosol"/>
    <property type="evidence" value="ECO:0007669"/>
    <property type="project" value="TreeGrafter"/>
</dbReference>
<dbReference type="Pfam" id="PF00072">
    <property type="entry name" value="Response_reg"/>
    <property type="match status" value="1"/>
</dbReference>
<dbReference type="InterPro" id="IPR039420">
    <property type="entry name" value="WalR-like"/>
</dbReference>
<feature type="modified residue" description="4-aspartylphosphate" evidence="5">
    <location>
        <position position="54"/>
    </location>
</feature>
<dbReference type="AlphaFoldDB" id="A0A1G1ZWK2"/>
<evidence type="ECO:0000256" key="5">
    <source>
        <dbReference type="PROSITE-ProRule" id="PRU00169"/>
    </source>
</evidence>
<sequence>MTQTKILLVEDDAILAKVLYGKLSEAGFEVNQAFDGEVGLAMAKSGKWDLILLDLILPKKDGFEVLAELKNDLSARSMPVIILTMLGADEDIKKGLRLGADDYIIKAQHTIREIVEKIKNFLEKASR</sequence>
<evidence type="ECO:0000313" key="7">
    <source>
        <dbReference type="EMBL" id="OGY68150.1"/>
    </source>
</evidence>
<keyword evidence="2" id="KW-0805">Transcription regulation</keyword>
<dbReference type="SMART" id="SM00448">
    <property type="entry name" value="REC"/>
    <property type="match status" value="1"/>
</dbReference>
<keyword evidence="1" id="KW-0902">Two-component regulatory system</keyword>
<proteinExistence type="predicted"/>
<evidence type="ECO:0000256" key="2">
    <source>
        <dbReference type="ARBA" id="ARBA00023015"/>
    </source>
</evidence>
<dbReference type="CDD" id="cd17574">
    <property type="entry name" value="REC_OmpR"/>
    <property type="match status" value="1"/>
</dbReference>
<dbReference type="GO" id="GO:0032993">
    <property type="term" value="C:protein-DNA complex"/>
    <property type="evidence" value="ECO:0007669"/>
    <property type="project" value="TreeGrafter"/>
</dbReference>
<accession>A0A1G1ZWK2</accession>
<organism evidence="7 8">
    <name type="scientific">Candidatus Harrisonbacteria bacterium RIFCSPLOWO2_02_FULL_41_13b</name>
    <dbReference type="NCBI Taxonomy" id="1798409"/>
    <lineage>
        <taxon>Bacteria</taxon>
        <taxon>Candidatus Harrisoniibacteriota</taxon>
    </lineage>
</organism>
<name>A0A1G1ZWK2_9BACT</name>
<dbReference type="PANTHER" id="PTHR48111">
    <property type="entry name" value="REGULATOR OF RPOS"/>
    <property type="match status" value="1"/>
</dbReference>
<evidence type="ECO:0000256" key="4">
    <source>
        <dbReference type="ARBA" id="ARBA00023163"/>
    </source>
</evidence>
<dbReference type="PROSITE" id="PS50110">
    <property type="entry name" value="RESPONSE_REGULATORY"/>
    <property type="match status" value="1"/>
</dbReference>
<comment type="caution">
    <text evidence="7">The sequence shown here is derived from an EMBL/GenBank/DDBJ whole genome shotgun (WGS) entry which is preliminary data.</text>
</comment>
<keyword evidence="4" id="KW-0804">Transcription</keyword>
<protein>
    <recommendedName>
        <fullName evidence="6">Response regulatory domain-containing protein</fullName>
    </recommendedName>
</protein>
<dbReference type="Gene3D" id="3.40.50.2300">
    <property type="match status" value="1"/>
</dbReference>
<evidence type="ECO:0000313" key="8">
    <source>
        <dbReference type="Proteomes" id="UP000177690"/>
    </source>
</evidence>
<dbReference type="SUPFAM" id="SSF52172">
    <property type="entry name" value="CheY-like"/>
    <property type="match status" value="1"/>
</dbReference>
<dbReference type="InterPro" id="IPR011006">
    <property type="entry name" value="CheY-like_superfamily"/>
</dbReference>
<dbReference type="InterPro" id="IPR001789">
    <property type="entry name" value="Sig_transdc_resp-reg_receiver"/>
</dbReference>
<reference evidence="7 8" key="1">
    <citation type="journal article" date="2016" name="Nat. Commun.">
        <title>Thousands of microbial genomes shed light on interconnected biogeochemical processes in an aquifer system.</title>
        <authorList>
            <person name="Anantharaman K."/>
            <person name="Brown C.T."/>
            <person name="Hug L.A."/>
            <person name="Sharon I."/>
            <person name="Castelle C.J."/>
            <person name="Probst A.J."/>
            <person name="Thomas B.C."/>
            <person name="Singh A."/>
            <person name="Wilkins M.J."/>
            <person name="Karaoz U."/>
            <person name="Brodie E.L."/>
            <person name="Williams K.H."/>
            <person name="Hubbard S.S."/>
            <person name="Banfield J.F."/>
        </authorList>
    </citation>
    <scope>NUCLEOTIDE SEQUENCE [LARGE SCALE GENOMIC DNA]</scope>
</reference>
<dbReference type="PANTHER" id="PTHR48111:SF22">
    <property type="entry name" value="REGULATOR OF RPOS"/>
    <property type="match status" value="1"/>
</dbReference>
<evidence type="ECO:0000259" key="6">
    <source>
        <dbReference type="PROSITE" id="PS50110"/>
    </source>
</evidence>
<evidence type="ECO:0000256" key="3">
    <source>
        <dbReference type="ARBA" id="ARBA00023125"/>
    </source>
</evidence>
<dbReference type="EMBL" id="MHJL01000006">
    <property type="protein sequence ID" value="OGY68150.1"/>
    <property type="molecule type" value="Genomic_DNA"/>
</dbReference>
<dbReference type="GO" id="GO:0006355">
    <property type="term" value="P:regulation of DNA-templated transcription"/>
    <property type="evidence" value="ECO:0007669"/>
    <property type="project" value="TreeGrafter"/>
</dbReference>
<dbReference type="STRING" id="1798409.A3I24_00745"/>
<gene>
    <name evidence="7" type="ORF">A3I24_00745</name>
</gene>
<keyword evidence="3" id="KW-0238">DNA-binding</keyword>
<evidence type="ECO:0000256" key="1">
    <source>
        <dbReference type="ARBA" id="ARBA00023012"/>
    </source>
</evidence>
<dbReference type="GO" id="GO:0000156">
    <property type="term" value="F:phosphorelay response regulator activity"/>
    <property type="evidence" value="ECO:0007669"/>
    <property type="project" value="TreeGrafter"/>
</dbReference>
<feature type="domain" description="Response regulatory" evidence="6">
    <location>
        <begin position="5"/>
        <end position="121"/>
    </location>
</feature>
<dbReference type="Proteomes" id="UP000177690">
    <property type="component" value="Unassembled WGS sequence"/>
</dbReference>